<keyword evidence="2" id="KW-1133">Transmembrane helix</keyword>
<keyword evidence="2" id="KW-0472">Membrane</keyword>
<feature type="compositionally biased region" description="Polar residues" evidence="1">
    <location>
        <begin position="75"/>
        <end position="92"/>
    </location>
</feature>
<comment type="caution">
    <text evidence="3">The sequence shown here is derived from an EMBL/GenBank/DDBJ whole genome shotgun (WGS) entry which is preliminary data.</text>
</comment>
<feature type="transmembrane region" description="Helical" evidence="2">
    <location>
        <begin position="137"/>
        <end position="159"/>
    </location>
</feature>
<feature type="region of interest" description="Disordered" evidence="1">
    <location>
        <begin position="65"/>
        <end position="92"/>
    </location>
</feature>
<feature type="transmembrane region" description="Helical" evidence="2">
    <location>
        <begin position="108"/>
        <end position="131"/>
    </location>
</feature>
<dbReference type="AlphaFoldDB" id="A0A811UNT8"/>
<evidence type="ECO:0000313" key="3">
    <source>
        <dbReference type="EMBL" id="CAD6999457.1"/>
    </source>
</evidence>
<proteinExistence type="predicted"/>
<evidence type="ECO:0000256" key="2">
    <source>
        <dbReference type="SAM" id="Phobius"/>
    </source>
</evidence>
<dbReference type="Proteomes" id="UP000606786">
    <property type="component" value="Unassembled WGS sequence"/>
</dbReference>
<gene>
    <name evidence="3" type="ORF">CCAP1982_LOCUS7981</name>
</gene>
<reference evidence="3" key="1">
    <citation type="submission" date="2020-11" db="EMBL/GenBank/DDBJ databases">
        <authorList>
            <person name="Whitehead M."/>
        </authorList>
    </citation>
    <scope>NUCLEOTIDE SEQUENCE</scope>
    <source>
        <strain evidence="3">EGII</strain>
    </source>
</reference>
<keyword evidence="4" id="KW-1185">Reference proteome</keyword>
<dbReference type="EMBL" id="CAJHJT010000012">
    <property type="protein sequence ID" value="CAD6999457.1"/>
    <property type="molecule type" value="Genomic_DNA"/>
</dbReference>
<name>A0A811UNT8_CERCA</name>
<organism evidence="3 4">
    <name type="scientific">Ceratitis capitata</name>
    <name type="common">Mediterranean fruit fly</name>
    <name type="synonym">Tephritis capitata</name>
    <dbReference type="NCBI Taxonomy" id="7213"/>
    <lineage>
        <taxon>Eukaryota</taxon>
        <taxon>Metazoa</taxon>
        <taxon>Ecdysozoa</taxon>
        <taxon>Arthropoda</taxon>
        <taxon>Hexapoda</taxon>
        <taxon>Insecta</taxon>
        <taxon>Pterygota</taxon>
        <taxon>Neoptera</taxon>
        <taxon>Endopterygota</taxon>
        <taxon>Diptera</taxon>
        <taxon>Brachycera</taxon>
        <taxon>Muscomorpha</taxon>
        <taxon>Tephritoidea</taxon>
        <taxon>Tephritidae</taxon>
        <taxon>Ceratitis</taxon>
        <taxon>Ceratitis</taxon>
    </lineage>
</organism>
<evidence type="ECO:0000256" key="1">
    <source>
        <dbReference type="SAM" id="MobiDB-lite"/>
    </source>
</evidence>
<sequence>MQAHKSIAAKQQRIAIASCNGFLSTGSGLPPLQRTATAHAATVTALSLNVRLWMSAMMKQCRATETANSAASTTPPRQANNAQPKSATNSSPRRSCWSAIHVHSLDSAAFAAFALLIFDPISFIAFILHFHLLNSKILHRVLFTACTSAPLVSFALQHFSVASLHHFARILLEKLLPYALLFFNAFALLLD</sequence>
<feature type="compositionally biased region" description="Low complexity" evidence="1">
    <location>
        <begin position="65"/>
        <end position="74"/>
    </location>
</feature>
<protein>
    <submittedName>
        <fullName evidence="3">(Mediterranean fruit fly) hypothetical protein</fullName>
    </submittedName>
</protein>
<keyword evidence="2" id="KW-0812">Transmembrane</keyword>
<feature type="transmembrane region" description="Helical" evidence="2">
    <location>
        <begin position="171"/>
        <end position="190"/>
    </location>
</feature>
<accession>A0A811UNT8</accession>
<evidence type="ECO:0000313" key="4">
    <source>
        <dbReference type="Proteomes" id="UP000606786"/>
    </source>
</evidence>